<evidence type="ECO:0000256" key="3">
    <source>
        <dbReference type="ARBA" id="ARBA00022801"/>
    </source>
</evidence>
<dbReference type="InterPro" id="IPR013520">
    <property type="entry name" value="Ribonucl_H"/>
</dbReference>
<name>A0A3P8UD03_CYNSE</name>
<evidence type="ECO:0000313" key="8">
    <source>
        <dbReference type="Proteomes" id="UP000265120"/>
    </source>
</evidence>
<sequence length="344" mass="38825">MTGVCKKHKASSWGLLNNHRYLYKKALMLNAMESARARDRCQKMCFSVKRKSTDTHVESLVKNKLLKKMEQICESPLSQKPTHSEPWSSNATKPELSILDQNTLVTVLADRWEIDSGFSSEVSPPTSGRSSPCLSPCPTTVVALDCEMVGTGPGGRCSELARCSILDYHGNVLYDKYIKPCSPVTDYRTPWSGIRRCRHTLRSGQRRGEARITSVISILEGRVIVGHSVYHDFEALDIQHPCHMVRDTSTTRLLSRLAGFPRERCASLKILAQKLLDRRIQVGKRGHCSVEDAQAALDLYKLVEGEWEQELQNKLRNDDAPQEPSFASSNHYMQDEYWPSDVTT</sequence>
<dbReference type="InterPro" id="IPR012337">
    <property type="entry name" value="RNaseH-like_sf"/>
</dbReference>
<dbReference type="GO" id="GO:0005730">
    <property type="term" value="C:nucleolus"/>
    <property type="evidence" value="ECO:0007669"/>
    <property type="project" value="UniProtKB-ARBA"/>
</dbReference>
<dbReference type="Proteomes" id="UP000265120">
    <property type="component" value="Chromosome 6"/>
</dbReference>
<dbReference type="FunFam" id="3.30.420.10:FF:000007">
    <property type="entry name" value="Interferon-stimulated exonuclease gene 20"/>
    <property type="match status" value="1"/>
</dbReference>
<dbReference type="GeneTree" id="ENSGT00940000160781"/>
<reference evidence="7 8" key="1">
    <citation type="journal article" date="2014" name="Nat. Genet.">
        <title>Whole-genome sequence of a flatfish provides insights into ZW sex chromosome evolution and adaptation to a benthic lifestyle.</title>
        <authorList>
            <person name="Chen S."/>
            <person name="Zhang G."/>
            <person name="Shao C."/>
            <person name="Huang Q."/>
            <person name="Liu G."/>
            <person name="Zhang P."/>
            <person name="Song W."/>
            <person name="An N."/>
            <person name="Chalopin D."/>
            <person name="Volff J.N."/>
            <person name="Hong Y."/>
            <person name="Li Q."/>
            <person name="Sha Z."/>
            <person name="Zhou H."/>
            <person name="Xie M."/>
            <person name="Yu Q."/>
            <person name="Liu Y."/>
            <person name="Xiang H."/>
            <person name="Wang N."/>
            <person name="Wu K."/>
            <person name="Yang C."/>
            <person name="Zhou Q."/>
            <person name="Liao X."/>
            <person name="Yang L."/>
            <person name="Hu Q."/>
            <person name="Zhang J."/>
            <person name="Meng L."/>
            <person name="Jin L."/>
            <person name="Tian Y."/>
            <person name="Lian J."/>
            <person name="Yang J."/>
            <person name="Miao G."/>
            <person name="Liu S."/>
            <person name="Liang Z."/>
            <person name="Yan F."/>
            <person name="Li Y."/>
            <person name="Sun B."/>
            <person name="Zhang H."/>
            <person name="Zhang J."/>
            <person name="Zhu Y."/>
            <person name="Du M."/>
            <person name="Zhao Y."/>
            <person name="Schartl M."/>
            <person name="Tang Q."/>
            <person name="Wang J."/>
        </authorList>
    </citation>
    <scope>NUCLEOTIDE SEQUENCE</scope>
</reference>
<dbReference type="InterPro" id="IPR047021">
    <property type="entry name" value="REXO1/3/4-like"/>
</dbReference>
<keyword evidence="5" id="KW-0539">Nucleus</keyword>
<organism evidence="7 8">
    <name type="scientific">Cynoglossus semilaevis</name>
    <name type="common">Tongue sole</name>
    <dbReference type="NCBI Taxonomy" id="244447"/>
    <lineage>
        <taxon>Eukaryota</taxon>
        <taxon>Metazoa</taxon>
        <taxon>Chordata</taxon>
        <taxon>Craniata</taxon>
        <taxon>Vertebrata</taxon>
        <taxon>Euteleostomi</taxon>
        <taxon>Actinopterygii</taxon>
        <taxon>Neopterygii</taxon>
        <taxon>Teleostei</taxon>
        <taxon>Neoteleostei</taxon>
        <taxon>Acanthomorphata</taxon>
        <taxon>Carangaria</taxon>
        <taxon>Pleuronectiformes</taxon>
        <taxon>Pleuronectoidei</taxon>
        <taxon>Cynoglossidae</taxon>
        <taxon>Cynoglossinae</taxon>
        <taxon>Cynoglossus</taxon>
    </lineage>
</organism>
<keyword evidence="8" id="KW-1185">Reference proteome</keyword>
<dbReference type="Pfam" id="PF00929">
    <property type="entry name" value="RNase_T"/>
    <property type="match status" value="1"/>
</dbReference>
<dbReference type="SUPFAM" id="SSF53098">
    <property type="entry name" value="Ribonuclease H-like"/>
    <property type="match status" value="1"/>
</dbReference>
<keyword evidence="4" id="KW-0269">Exonuclease</keyword>
<dbReference type="Ensembl" id="ENSCSET00000001136.1">
    <property type="protein sequence ID" value="ENSCSEP00000001108.1"/>
    <property type="gene ID" value="ENSCSEG00000000768.1"/>
</dbReference>
<evidence type="ECO:0000256" key="5">
    <source>
        <dbReference type="ARBA" id="ARBA00023242"/>
    </source>
</evidence>
<comment type="subcellular location">
    <subcellularLocation>
        <location evidence="1">Nucleus</location>
    </subcellularLocation>
</comment>
<dbReference type="InterPro" id="IPR036397">
    <property type="entry name" value="RNaseH_sf"/>
</dbReference>
<dbReference type="FunCoup" id="A0A3P8UD03">
    <property type="interactions" value="445"/>
</dbReference>
<dbReference type="InParanoid" id="A0A3P8UD03"/>
<evidence type="ECO:0000259" key="6">
    <source>
        <dbReference type="SMART" id="SM00479"/>
    </source>
</evidence>
<evidence type="ECO:0000256" key="1">
    <source>
        <dbReference type="ARBA" id="ARBA00004123"/>
    </source>
</evidence>
<reference evidence="7" key="2">
    <citation type="submission" date="2025-08" db="UniProtKB">
        <authorList>
            <consortium name="Ensembl"/>
        </authorList>
    </citation>
    <scope>IDENTIFICATION</scope>
</reference>
<proteinExistence type="predicted"/>
<evidence type="ECO:0000313" key="7">
    <source>
        <dbReference type="Ensembl" id="ENSCSEP00000001108.1"/>
    </source>
</evidence>
<dbReference type="GO" id="GO:0004527">
    <property type="term" value="F:exonuclease activity"/>
    <property type="evidence" value="ECO:0007669"/>
    <property type="project" value="UniProtKB-KW"/>
</dbReference>
<dbReference type="GO" id="GO:0003676">
    <property type="term" value="F:nucleic acid binding"/>
    <property type="evidence" value="ECO:0007669"/>
    <property type="project" value="InterPro"/>
</dbReference>
<dbReference type="OMA" id="FSSSKHY"/>
<dbReference type="PANTHER" id="PTHR12801:SF57">
    <property type="entry name" value="APOPTOSIS-ENHANCING NUCLEASE"/>
    <property type="match status" value="1"/>
</dbReference>
<reference evidence="7" key="3">
    <citation type="submission" date="2025-09" db="UniProtKB">
        <authorList>
            <consortium name="Ensembl"/>
        </authorList>
    </citation>
    <scope>IDENTIFICATION</scope>
</reference>
<evidence type="ECO:0000256" key="4">
    <source>
        <dbReference type="ARBA" id="ARBA00022839"/>
    </source>
</evidence>
<keyword evidence="2" id="KW-0540">Nuclease</keyword>
<protein>
    <submittedName>
        <fullName evidence="7">Interferon stimulated exonuclease gene</fullName>
    </submittedName>
</protein>
<dbReference type="STRING" id="244447.ENSCSEP00000001108"/>
<dbReference type="SMART" id="SM00479">
    <property type="entry name" value="EXOIII"/>
    <property type="match status" value="1"/>
</dbReference>
<dbReference type="AlphaFoldDB" id="A0A3P8UD03"/>
<feature type="domain" description="Exonuclease" evidence="6">
    <location>
        <begin position="140"/>
        <end position="309"/>
    </location>
</feature>
<evidence type="ECO:0000256" key="2">
    <source>
        <dbReference type="ARBA" id="ARBA00022722"/>
    </source>
</evidence>
<dbReference type="PANTHER" id="PTHR12801">
    <property type="entry name" value="RNA EXONUCLEASE REXO1 / RECO3 FAMILY MEMBER-RELATED"/>
    <property type="match status" value="1"/>
</dbReference>
<dbReference type="Gene3D" id="3.30.420.10">
    <property type="entry name" value="Ribonuclease H-like superfamily/Ribonuclease H"/>
    <property type="match status" value="1"/>
</dbReference>
<keyword evidence="3" id="KW-0378">Hydrolase</keyword>
<accession>A0A3P8UD03</accession>